<evidence type="ECO:0000313" key="9">
    <source>
        <dbReference type="Proteomes" id="UP000595046"/>
    </source>
</evidence>
<comment type="subcellular location">
    <subcellularLocation>
        <location evidence="1">Membrane</location>
        <topology evidence="1">Multi-pass membrane protein</topology>
    </subcellularLocation>
</comment>
<dbReference type="KEGG" id="sbat:G4Z16_20555"/>
<evidence type="ECO:0000256" key="5">
    <source>
        <dbReference type="ARBA" id="ARBA00023136"/>
    </source>
</evidence>
<dbReference type="EMBL" id="CP048882">
    <property type="protein sequence ID" value="QPP08394.1"/>
    <property type="molecule type" value="Genomic_DNA"/>
</dbReference>
<proteinExistence type="inferred from homology"/>
<accession>A0A7T1WTA8</accession>
<evidence type="ECO:0000256" key="6">
    <source>
        <dbReference type="SAM" id="MobiDB-lite"/>
    </source>
</evidence>
<feature type="transmembrane region" description="Helical" evidence="7">
    <location>
        <begin position="62"/>
        <end position="92"/>
    </location>
</feature>
<reference evidence="9" key="1">
    <citation type="submission" date="2020-02" db="EMBL/GenBank/DDBJ databases">
        <title>Streptomyces sp. ASO4wet.</title>
        <authorList>
            <person name="Risdian C."/>
            <person name="Landwehr W."/>
            <person name="Schupp P."/>
            <person name="Wink J."/>
        </authorList>
    </citation>
    <scope>NUCLEOTIDE SEQUENCE [LARGE SCALE GENOMIC DNA]</scope>
    <source>
        <strain evidence="9">ASO4wet</strain>
    </source>
</reference>
<dbReference type="AlphaFoldDB" id="A0A7T1WTA8"/>
<feature type="transmembrane region" description="Helical" evidence="7">
    <location>
        <begin position="465"/>
        <end position="482"/>
    </location>
</feature>
<name>A0A7T1WTA8_9ACTN</name>
<feature type="transmembrane region" description="Helical" evidence="7">
    <location>
        <begin position="359"/>
        <end position="379"/>
    </location>
</feature>
<evidence type="ECO:0000256" key="4">
    <source>
        <dbReference type="ARBA" id="ARBA00022989"/>
    </source>
</evidence>
<dbReference type="InterPro" id="IPR001248">
    <property type="entry name" value="Pur-cyt_permease"/>
</dbReference>
<dbReference type="CDD" id="cd11555">
    <property type="entry name" value="SLC-NCS1sbd_u1"/>
    <property type="match status" value="1"/>
</dbReference>
<organism evidence="8 9">
    <name type="scientific">Streptomyces bathyalis</name>
    <dbReference type="NCBI Taxonomy" id="2710756"/>
    <lineage>
        <taxon>Bacteria</taxon>
        <taxon>Bacillati</taxon>
        <taxon>Actinomycetota</taxon>
        <taxon>Actinomycetes</taxon>
        <taxon>Kitasatosporales</taxon>
        <taxon>Streptomycetaceae</taxon>
        <taxon>Streptomyces</taxon>
    </lineage>
</organism>
<gene>
    <name evidence="8" type="ORF">G4Z16_20555</name>
</gene>
<feature type="transmembrane region" description="Helical" evidence="7">
    <location>
        <begin position="124"/>
        <end position="151"/>
    </location>
</feature>
<protein>
    <submittedName>
        <fullName evidence="8">NCS1 family nucleobase:cation symporter-1</fullName>
    </submittedName>
</protein>
<sequence>MSPEHAHATTAVTSLEPPPHRPARPLSSRLYNEDLAPPAERRWKTYSIFALWMNDVHNIGNYTFAAGLFAIGLGAVPSFFALLIGILVVFWGMNLMGRMGQKTGVPFPVMSRISFGIHGAQIPALIRAVIAIAWYGIQTYLASLAVVVLALRIDPDLKPMTQDSILGLSSLGWICFIGLWVVQLVILTFGMEIIRKFQDWAGPVVWIVMLAMAVWVFVLAGDRISWIPPNALSGPSMWWEMLGAAGLTISTYGTLMLNFCDFSRFAPDTRSVIRGNFWGLPVNFTAFAMVSIVVTAGAYALFGKIITDPAEIIARVPNTFVLVVGALMFAFATIGVNIVANFVSPAYDLANLAPKYINFRRGGIISAILAVAVLPWNLYNSPTVVNVFLSGLGAVLGPLFGVIMVDYWLLRRAKINVPELYTTDRDGEYAYRRGFNPRALIAFLPSAAIATVLALMPAFEILSAFSWFIGALLAGGLYYVVADRNQTFTDVSGEHLGQSTVAAGIH</sequence>
<dbReference type="PANTHER" id="PTHR30618:SF6">
    <property type="entry name" value="NCS1 FAMILY NUCLEOBASE:CATION SYMPORTER-1"/>
    <property type="match status" value="1"/>
</dbReference>
<dbReference type="Proteomes" id="UP000595046">
    <property type="component" value="Chromosome"/>
</dbReference>
<feature type="region of interest" description="Disordered" evidence="6">
    <location>
        <begin position="1"/>
        <end position="27"/>
    </location>
</feature>
<dbReference type="Gene3D" id="1.10.4160.10">
    <property type="entry name" value="Hydantoin permease"/>
    <property type="match status" value="1"/>
</dbReference>
<dbReference type="GO" id="GO:0005886">
    <property type="term" value="C:plasma membrane"/>
    <property type="evidence" value="ECO:0007669"/>
    <property type="project" value="TreeGrafter"/>
</dbReference>
<dbReference type="PANTHER" id="PTHR30618">
    <property type="entry name" value="NCS1 FAMILY PURINE/PYRIMIDINE TRANSPORTER"/>
    <property type="match status" value="1"/>
</dbReference>
<feature type="transmembrane region" description="Helical" evidence="7">
    <location>
        <begin position="439"/>
        <end position="459"/>
    </location>
</feature>
<keyword evidence="4 7" id="KW-1133">Transmembrane helix</keyword>
<dbReference type="InterPro" id="IPR045225">
    <property type="entry name" value="Uracil/uridine/allantoin_perm"/>
</dbReference>
<dbReference type="Pfam" id="PF02133">
    <property type="entry name" value="Transp_cyt_pur"/>
    <property type="match status" value="1"/>
</dbReference>
<feature type="transmembrane region" description="Helical" evidence="7">
    <location>
        <begin position="241"/>
        <end position="260"/>
    </location>
</feature>
<evidence type="ECO:0000256" key="3">
    <source>
        <dbReference type="ARBA" id="ARBA00022692"/>
    </source>
</evidence>
<dbReference type="RefSeq" id="WP_197352187.1">
    <property type="nucleotide sequence ID" value="NZ_CP048882.1"/>
</dbReference>
<evidence type="ECO:0000256" key="1">
    <source>
        <dbReference type="ARBA" id="ARBA00004141"/>
    </source>
</evidence>
<keyword evidence="5 7" id="KW-0472">Membrane</keyword>
<feature type="transmembrane region" description="Helical" evidence="7">
    <location>
        <begin position="203"/>
        <end position="221"/>
    </location>
</feature>
<feature type="transmembrane region" description="Helical" evidence="7">
    <location>
        <begin position="280"/>
        <end position="302"/>
    </location>
</feature>
<feature type="transmembrane region" description="Helical" evidence="7">
    <location>
        <begin position="322"/>
        <end position="347"/>
    </location>
</feature>
<keyword evidence="9" id="KW-1185">Reference proteome</keyword>
<feature type="transmembrane region" description="Helical" evidence="7">
    <location>
        <begin position="171"/>
        <end position="191"/>
    </location>
</feature>
<comment type="similarity">
    <text evidence="2">Belongs to the purine-cytosine permease (2.A.39) family.</text>
</comment>
<evidence type="ECO:0000256" key="7">
    <source>
        <dbReference type="SAM" id="Phobius"/>
    </source>
</evidence>
<keyword evidence="3 7" id="KW-0812">Transmembrane</keyword>
<feature type="transmembrane region" description="Helical" evidence="7">
    <location>
        <begin position="385"/>
        <end position="410"/>
    </location>
</feature>
<evidence type="ECO:0000313" key="8">
    <source>
        <dbReference type="EMBL" id="QPP08394.1"/>
    </source>
</evidence>
<evidence type="ECO:0000256" key="2">
    <source>
        <dbReference type="ARBA" id="ARBA00008974"/>
    </source>
</evidence>
<dbReference type="GO" id="GO:0015205">
    <property type="term" value="F:nucleobase transmembrane transporter activity"/>
    <property type="evidence" value="ECO:0007669"/>
    <property type="project" value="TreeGrafter"/>
</dbReference>